<name>A0ACC5QXW6_9HYPH</name>
<dbReference type="EMBL" id="JAENHL010000004">
    <property type="protein sequence ID" value="MBK1865228.1"/>
    <property type="molecule type" value="Genomic_DNA"/>
</dbReference>
<sequence length="217" mass="23040">MRPTLGRYLALLGLLIGAGTLLAQFALTMSLSQANGRTVLGSVIFFFSFFTILSNLLAASCFAAFAFPGCRHVAVFRAPKVATAIALYMLVVAAIYIAILEGLWAPQGLMRVLDTLLHYVMPALFLVFWVAFVPKGGTAYADIPGFLAFPALYGAYVMIRGALTGDYPYPILDAGTLGYPAALANMAAILALFLILGLAFIAVDRWAGKRAGTASSV</sequence>
<keyword evidence="2" id="KW-1185">Reference proteome</keyword>
<dbReference type="Proteomes" id="UP000616151">
    <property type="component" value="Unassembled WGS sequence"/>
</dbReference>
<proteinExistence type="predicted"/>
<comment type="caution">
    <text evidence="1">The sequence shown here is derived from an EMBL/GenBank/DDBJ whole genome shotgun (WGS) entry which is preliminary data.</text>
</comment>
<accession>A0ACC5QXW6</accession>
<gene>
    <name evidence="1" type="ORF">JHL16_02605</name>
</gene>
<protein>
    <submittedName>
        <fullName evidence="1">Pr6Pr family membrane protein</fullName>
    </submittedName>
</protein>
<evidence type="ECO:0000313" key="1">
    <source>
        <dbReference type="EMBL" id="MBK1865228.1"/>
    </source>
</evidence>
<organism evidence="1 2">
    <name type="scientific">Taklimakanibacter albus</name>
    <dbReference type="NCBI Taxonomy" id="2800327"/>
    <lineage>
        <taxon>Bacteria</taxon>
        <taxon>Pseudomonadati</taxon>
        <taxon>Pseudomonadota</taxon>
        <taxon>Alphaproteobacteria</taxon>
        <taxon>Hyphomicrobiales</taxon>
        <taxon>Aestuariivirgaceae</taxon>
        <taxon>Taklimakanibacter</taxon>
    </lineage>
</organism>
<evidence type="ECO:0000313" key="2">
    <source>
        <dbReference type="Proteomes" id="UP000616151"/>
    </source>
</evidence>
<reference evidence="1" key="1">
    <citation type="submission" date="2021-01" db="EMBL/GenBank/DDBJ databases">
        <authorList>
            <person name="Sun Q."/>
        </authorList>
    </citation>
    <scope>NUCLEOTIDE SEQUENCE</scope>
    <source>
        <strain evidence="1">YIM B02566</strain>
    </source>
</reference>